<organism evidence="1 2">
    <name type="scientific">Methylopila henanensis</name>
    <dbReference type="NCBI Taxonomy" id="873516"/>
    <lineage>
        <taxon>Bacteria</taxon>
        <taxon>Pseudomonadati</taxon>
        <taxon>Pseudomonadota</taxon>
        <taxon>Alphaproteobacteria</taxon>
        <taxon>Hyphomicrobiales</taxon>
        <taxon>Methylopilaceae</taxon>
        <taxon>Methylopila</taxon>
    </lineage>
</organism>
<evidence type="ECO:0000313" key="2">
    <source>
        <dbReference type="Proteomes" id="UP001597308"/>
    </source>
</evidence>
<accession>A0ABW4KB33</accession>
<protein>
    <submittedName>
        <fullName evidence="1">Uncharacterized protein</fullName>
    </submittedName>
</protein>
<keyword evidence="2" id="KW-1185">Reference proteome</keyword>
<proteinExistence type="predicted"/>
<comment type="caution">
    <text evidence="1">The sequence shown here is derived from an EMBL/GenBank/DDBJ whole genome shotgun (WGS) entry which is preliminary data.</text>
</comment>
<dbReference type="RefSeq" id="WP_378800797.1">
    <property type="nucleotide sequence ID" value="NZ_JBHUER010000011.1"/>
</dbReference>
<evidence type="ECO:0000313" key="1">
    <source>
        <dbReference type="EMBL" id="MFD1704731.1"/>
    </source>
</evidence>
<reference evidence="2" key="1">
    <citation type="journal article" date="2019" name="Int. J. Syst. Evol. Microbiol.">
        <title>The Global Catalogue of Microorganisms (GCM) 10K type strain sequencing project: providing services to taxonomists for standard genome sequencing and annotation.</title>
        <authorList>
            <consortium name="The Broad Institute Genomics Platform"/>
            <consortium name="The Broad Institute Genome Sequencing Center for Infectious Disease"/>
            <person name="Wu L."/>
            <person name="Ma J."/>
        </authorList>
    </citation>
    <scope>NUCLEOTIDE SEQUENCE [LARGE SCALE GENOMIC DNA]</scope>
    <source>
        <strain evidence="2">KCTC 23707</strain>
    </source>
</reference>
<gene>
    <name evidence="1" type="ORF">ACFSCV_17125</name>
</gene>
<name>A0ABW4KB33_9HYPH</name>
<dbReference type="EMBL" id="JBHUER010000011">
    <property type="protein sequence ID" value="MFD1704731.1"/>
    <property type="molecule type" value="Genomic_DNA"/>
</dbReference>
<sequence>MVDVPNTPIPTTRPVARTIKERFQGSIPTFSEFRQSGFTDQQTWNAINAQTEVKLVDLEGATITLSAPPVAPTYDPNAKILINGTVTSGGVDYLMPFSDPAVISSRSDLSQPTGRTPHRFFVAASERFSGEGRNLDGGSQPEAFMAIIASNYARVFGNGCGTFATTTSDVSSPAQTSIISSRFCEAASERSLIVGSTMCRTSGPAALTDEEVTPRWGLTTTNRITNNTGVAQPFPPAGSQITYQTQSAPIVLQPGQAIHKRSLNSTQEAWLTTNGWLVARNVPHTVWPQKPNAYFNTATFCHSIISCSGVEVAMGSNNAAITSRGRIWSIEEDTVELPSQINGSGNCIVAVEGFYVYGQYNAFVASANVISTITDTGSNTTHNFVGGTRNATLGGPSTRQSAIIGGADNTIARVGGVIIGSFSSTLNSGSPQNNLPSGIYSSVSAFVSQTFSTVIGSLNVFLSGARSHVFGGRNVELVDADTVAFGSSATAITQTGANQNVRVAIKTTTGDITTVGKVKAAALEGVFPGPYASDAAAASAGVPVNGTYRKTGGTLAWRVS</sequence>
<dbReference type="Proteomes" id="UP001597308">
    <property type="component" value="Unassembled WGS sequence"/>
</dbReference>